<dbReference type="PROSITE" id="PS50893">
    <property type="entry name" value="ABC_TRANSPORTER_2"/>
    <property type="match status" value="1"/>
</dbReference>
<evidence type="ECO:0000313" key="9">
    <source>
        <dbReference type="EMBL" id="BBM83401.1"/>
    </source>
</evidence>
<reference evidence="9 10" key="1">
    <citation type="submission" date="2019-08" db="EMBL/GenBank/DDBJ databases">
        <title>Complete genome sequence of Candidatus Uab amorphum.</title>
        <authorList>
            <person name="Shiratori T."/>
            <person name="Suzuki S."/>
            <person name="Kakizawa Y."/>
            <person name="Ishida K."/>
        </authorList>
    </citation>
    <scope>NUCLEOTIDE SEQUENCE [LARGE SCALE GENOMIC DNA]</scope>
    <source>
        <strain evidence="9 10">SRT547</strain>
    </source>
</reference>
<dbReference type="SMART" id="SM00382">
    <property type="entry name" value="AAA"/>
    <property type="match status" value="1"/>
</dbReference>
<evidence type="ECO:0000313" key="10">
    <source>
        <dbReference type="Proteomes" id="UP000326354"/>
    </source>
</evidence>
<dbReference type="InterPro" id="IPR013563">
    <property type="entry name" value="Oligopep_ABC_C"/>
</dbReference>
<dbReference type="KEGG" id="uam:UABAM_01753"/>
<dbReference type="CDD" id="cd03257">
    <property type="entry name" value="ABC_NikE_OppD_transporters"/>
    <property type="match status" value="1"/>
</dbReference>
<dbReference type="Proteomes" id="UP000326354">
    <property type="component" value="Chromosome"/>
</dbReference>
<keyword evidence="5" id="KW-0547">Nucleotide-binding</keyword>
<dbReference type="RefSeq" id="WP_151967601.1">
    <property type="nucleotide sequence ID" value="NZ_AP019860.1"/>
</dbReference>
<dbReference type="InterPro" id="IPR003439">
    <property type="entry name" value="ABC_transporter-like_ATP-bd"/>
</dbReference>
<dbReference type="NCBIfam" id="TIGR01727">
    <property type="entry name" value="oligo_HPY"/>
    <property type="match status" value="1"/>
</dbReference>
<dbReference type="Pfam" id="PF00005">
    <property type="entry name" value="ABC_tran"/>
    <property type="match status" value="1"/>
</dbReference>
<keyword evidence="4" id="KW-1003">Cell membrane</keyword>
<evidence type="ECO:0000259" key="8">
    <source>
        <dbReference type="PROSITE" id="PS50893"/>
    </source>
</evidence>
<evidence type="ECO:0000256" key="2">
    <source>
        <dbReference type="ARBA" id="ARBA00005417"/>
    </source>
</evidence>
<dbReference type="PROSITE" id="PS00211">
    <property type="entry name" value="ABC_TRANSPORTER_1"/>
    <property type="match status" value="1"/>
</dbReference>
<dbReference type="GO" id="GO:0005886">
    <property type="term" value="C:plasma membrane"/>
    <property type="evidence" value="ECO:0007669"/>
    <property type="project" value="UniProtKB-SubCell"/>
</dbReference>
<keyword evidence="7" id="KW-0472">Membrane</keyword>
<name>A0A5S9F2M4_UABAM</name>
<dbReference type="OrthoDB" id="9806285at2"/>
<dbReference type="AlphaFoldDB" id="A0A5S9F2M4"/>
<evidence type="ECO:0000256" key="1">
    <source>
        <dbReference type="ARBA" id="ARBA00004417"/>
    </source>
</evidence>
<evidence type="ECO:0000256" key="5">
    <source>
        <dbReference type="ARBA" id="ARBA00022741"/>
    </source>
</evidence>
<protein>
    <submittedName>
        <fullName evidence="9">Peptide ABC transporter ATP-binding protein</fullName>
    </submittedName>
</protein>
<evidence type="ECO:0000256" key="4">
    <source>
        <dbReference type="ARBA" id="ARBA00022475"/>
    </source>
</evidence>
<evidence type="ECO:0000256" key="7">
    <source>
        <dbReference type="ARBA" id="ARBA00023136"/>
    </source>
</evidence>
<dbReference type="GO" id="GO:0015833">
    <property type="term" value="P:peptide transport"/>
    <property type="evidence" value="ECO:0007669"/>
    <property type="project" value="InterPro"/>
</dbReference>
<keyword evidence="3" id="KW-0813">Transport</keyword>
<proteinExistence type="inferred from homology"/>
<dbReference type="PANTHER" id="PTHR43297:SF2">
    <property type="entry name" value="DIPEPTIDE TRANSPORT ATP-BINDING PROTEIN DPPD"/>
    <property type="match status" value="1"/>
</dbReference>
<keyword evidence="10" id="KW-1185">Reference proteome</keyword>
<dbReference type="Pfam" id="PF08352">
    <property type="entry name" value="oligo_HPY"/>
    <property type="match status" value="1"/>
</dbReference>
<comment type="subcellular location">
    <subcellularLocation>
        <location evidence="1">Cell inner membrane</location>
        <topology evidence="1">Peripheral membrane protein</topology>
    </subcellularLocation>
</comment>
<evidence type="ECO:0000256" key="3">
    <source>
        <dbReference type="ARBA" id="ARBA00022448"/>
    </source>
</evidence>
<dbReference type="GO" id="GO:0016887">
    <property type="term" value="F:ATP hydrolysis activity"/>
    <property type="evidence" value="ECO:0007669"/>
    <property type="project" value="InterPro"/>
</dbReference>
<dbReference type="InterPro" id="IPR050388">
    <property type="entry name" value="ABC_Ni/Peptide_Import"/>
</dbReference>
<sequence length="326" mass="35985">MTTPLLSVKDLVIEFNTEHGLIRAVDRISFDIFEGETVGLVGESGCGKSITSLSILGLIPSPPGRIGAESSIKYQGKELVGLPEEQLRLMRGHDISMIFQEPMTALNPVFTVGNQMMEVIMRHKKVNKKEALKMAVKMLEDVGIPAPEKRVHNYPHQLSGGMRQRVMIAMALSCNPHLLLADEPTTALDVTIQAQVMDLMGDMQKKQNMAVILVTHDLGVVAEFCQRVIVMYCGHIAEVGTVDQIFNRPQHPYTKGLLASVPRVLEEKVEFLPTISGTVPDLGNLPKGCRFADRCERATEECNAKPPQLTIDEKTQAGVACYHPYK</sequence>
<dbReference type="InterPro" id="IPR027417">
    <property type="entry name" value="P-loop_NTPase"/>
</dbReference>
<gene>
    <name evidence="9" type="ORF">UABAM_01753</name>
</gene>
<organism evidence="9 10">
    <name type="scientific">Uabimicrobium amorphum</name>
    <dbReference type="NCBI Taxonomy" id="2596890"/>
    <lineage>
        <taxon>Bacteria</taxon>
        <taxon>Pseudomonadati</taxon>
        <taxon>Planctomycetota</taxon>
        <taxon>Candidatus Uabimicrobiia</taxon>
        <taxon>Candidatus Uabimicrobiales</taxon>
        <taxon>Candidatus Uabimicrobiaceae</taxon>
        <taxon>Candidatus Uabimicrobium</taxon>
    </lineage>
</organism>
<evidence type="ECO:0000256" key="6">
    <source>
        <dbReference type="ARBA" id="ARBA00022840"/>
    </source>
</evidence>
<dbReference type="InterPro" id="IPR017871">
    <property type="entry name" value="ABC_transporter-like_CS"/>
</dbReference>
<dbReference type="FunFam" id="3.40.50.300:FF:000016">
    <property type="entry name" value="Oligopeptide ABC transporter ATP-binding component"/>
    <property type="match status" value="1"/>
</dbReference>
<dbReference type="PANTHER" id="PTHR43297">
    <property type="entry name" value="OLIGOPEPTIDE TRANSPORT ATP-BINDING PROTEIN APPD"/>
    <property type="match status" value="1"/>
</dbReference>
<dbReference type="SUPFAM" id="SSF52540">
    <property type="entry name" value="P-loop containing nucleoside triphosphate hydrolases"/>
    <property type="match status" value="1"/>
</dbReference>
<dbReference type="Gene3D" id="3.40.50.300">
    <property type="entry name" value="P-loop containing nucleotide triphosphate hydrolases"/>
    <property type="match status" value="1"/>
</dbReference>
<accession>A0A5S9F2M4</accession>
<feature type="domain" description="ABC transporter" evidence="8">
    <location>
        <begin position="6"/>
        <end position="258"/>
    </location>
</feature>
<comment type="similarity">
    <text evidence="2">Belongs to the ABC transporter superfamily.</text>
</comment>
<dbReference type="InterPro" id="IPR003593">
    <property type="entry name" value="AAA+_ATPase"/>
</dbReference>
<keyword evidence="6 9" id="KW-0067">ATP-binding</keyword>
<dbReference type="GO" id="GO:0005524">
    <property type="term" value="F:ATP binding"/>
    <property type="evidence" value="ECO:0007669"/>
    <property type="project" value="UniProtKB-KW"/>
</dbReference>
<dbReference type="EMBL" id="AP019860">
    <property type="protein sequence ID" value="BBM83401.1"/>
    <property type="molecule type" value="Genomic_DNA"/>
</dbReference>